<reference evidence="4 5" key="1">
    <citation type="submission" date="2018-10" db="EMBL/GenBank/DDBJ databases">
        <title>Fifty Aureobasidium pullulans genomes reveal a recombining polyextremotolerant generalist.</title>
        <authorList>
            <person name="Gostincar C."/>
            <person name="Turk M."/>
            <person name="Zajc J."/>
            <person name="Gunde-Cimerman N."/>
        </authorList>
    </citation>
    <scope>NUCLEOTIDE SEQUENCE [LARGE SCALE GENOMIC DNA]</scope>
    <source>
        <strain evidence="4 5">EXF-1645</strain>
    </source>
</reference>
<dbReference type="InterPro" id="IPR014720">
    <property type="entry name" value="dsRBD_dom"/>
</dbReference>
<dbReference type="PROSITE" id="PS50137">
    <property type="entry name" value="DS_RBD"/>
    <property type="match status" value="1"/>
</dbReference>
<feature type="compositionally biased region" description="Basic and acidic residues" evidence="2">
    <location>
        <begin position="265"/>
        <end position="275"/>
    </location>
</feature>
<evidence type="ECO:0000259" key="3">
    <source>
        <dbReference type="PROSITE" id="PS50137"/>
    </source>
</evidence>
<evidence type="ECO:0000256" key="1">
    <source>
        <dbReference type="PROSITE-ProRule" id="PRU00266"/>
    </source>
</evidence>
<evidence type="ECO:0000256" key="2">
    <source>
        <dbReference type="SAM" id="MobiDB-lite"/>
    </source>
</evidence>
<accession>A0A4T0BAN7</accession>
<name>A0A4T0BAN7_AURPU</name>
<protein>
    <recommendedName>
        <fullName evidence="3">DRBM domain-containing protein</fullName>
    </recommendedName>
</protein>
<dbReference type="GO" id="GO:0003723">
    <property type="term" value="F:RNA binding"/>
    <property type="evidence" value="ECO:0007669"/>
    <property type="project" value="UniProtKB-UniRule"/>
</dbReference>
<evidence type="ECO:0000313" key="5">
    <source>
        <dbReference type="Proteomes" id="UP000308724"/>
    </source>
</evidence>
<dbReference type="Gene3D" id="3.30.160.20">
    <property type="match status" value="1"/>
</dbReference>
<gene>
    <name evidence="4" type="ORF">D6C78_09638</name>
</gene>
<dbReference type="Proteomes" id="UP000308724">
    <property type="component" value="Unassembled WGS sequence"/>
</dbReference>
<feature type="region of interest" description="Disordered" evidence="2">
    <location>
        <begin position="250"/>
        <end position="275"/>
    </location>
</feature>
<feature type="domain" description="DRBM" evidence="3">
    <location>
        <begin position="207"/>
        <end position="272"/>
    </location>
</feature>
<keyword evidence="1" id="KW-0694">RNA-binding</keyword>
<organism evidence="4 5">
    <name type="scientific">Aureobasidium pullulans</name>
    <name type="common">Black yeast</name>
    <name type="synonym">Pullularia pullulans</name>
    <dbReference type="NCBI Taxonomy" id="5580"/>
    <lineage>
        <taxon>Eukaryota</taxon>
        <taxon>Fungi</taxon>
        <taxon>Dikarya</taxon>
        <taxon>Ascomycota</taxon>
        <taxon>Pezizomycotina</taxon>
        <taxon>Dothideomycetes</taxon>
        <taxon>Dothideomycetidae</taxon>
        <taxon>Dothideales</taxon>
        <taxon>Saccotheciaceae</taxon>
        <taxon>Aureobasidium</taxon>
    </lineage>
</organism>
<dbReference type="Pfam" id="PF00035">
    <property type="entry name" value="dsrm"/>
    <property type="match status" value="1"/>
</dbReference>
<comment type="caution">
    <text evidence="4">The sequence shown here is derived from an EMBL/GenBank/DDBJ whole genome shotgun (WGS) entry which is preliminary data.</text>
</comment>
<dbReference type="EMBL" id="QZBZ01000359">
    <property type="protein sequence ID" value="TIA30378.1"/>
    <property type="molecule type" value="Genomic_DNA"/>
</dbReference>
<dbReference type="CDD" id="cd00048">
    <property type="entry name" value="DSRM_SF"/>
    <property type="match status" value="1"/>
</dbReference>
<dbReference type="SMART" id="SM00358">
    <property type="entry name" value="DSRM"/>
    <property type="match status" value="1"/>
</dbReference>
<feature type="region of interest" description="Disordered" evidence="2">
    <location>
        <begin position="155"/>
        <end position="185"/>
    </location>
</feature>
<proteinExistence type="predicted"/>
<dbReference type="SUPFAM" id="SSF54768">
    <property type="entry name" value="dsRNA-binding domain-like"/>
    <property type="match status" value="1"/>
</dbReference>
<feature type="compositionally biased region" description="Polar residues" evidence="2">
    <location>
        <begin position="164"/>
        <end position="185"/>
    </location>
</feature>
<sequence length="275" mass="31284">MISVLSQTSMPTNDDFISIRDDLGTAYVDEEDSTESNIEDMESDLEIETPRTIDYWFGKMYLRCTVAEELLHDSIYREPLDVVDYPYDDVLVSLQAQGIARPDYVAASRRPAITQIEMSRTALLTLVGNTIRTGRRSERSALLAYLRRGRGTDLLSHPREHLHTSTSTPRAESLSQGRTWPSQPTILEEQHVTPSTEQDGLLEEMAKYTMTLKEYGDRIDAQPSYKTITVSQYPPRFKSVVSFKGFEKHGESRTKKDAKHVASRKMCEKLSIRPA</sequence>
<dbReference type="AlphaFoldDB" id="A0A4T0BAN7"/>
<evidence type="ECO:0000313" key="4">
    <source>
        <dbReference type="EMBL" id="TIA30378.1"/>
    </source>
</evidence>